<evidence type="ECO:0000259" key="12">
    <source>
        <dbReference type="PROSITE" id="PS51186"/>
    </source>
</evidence>
<dbReference type="GO" id="GO:0031415">
    <property type="term" value="C:NatA complex"/>
    <property type="evidence" value="ECO:0007669"/>
    <property type="project" value="TreeGrafter"/>
</dbReference>
<dbReference type="SUPFAM" id="SSF55729">
    <property type="entry name" value="Acyl-CoA N-acyltransferases (Nat)"/>
    <property type="match status" value="1"/>
</dbReference>
<dbReference type="InterPro" id="IPR016181">
    <property type="entry name" value="Acyl_CoA_acyltransferase"/>
</dbReference>
<protein>
    <recommendedName>
        <fullName evidence="3">N-terminal methionine N(alpha)-acetyltransferase NatE</fullName>
        <ecNumber evidence="3">2.3.1.258</ecNumber>
    </recommendedName>
</protein>
<proteinExistence type="predicted"/>
<dbReference type="PANTHER" id="PTHR42919:SF8">
    <property type="entry name" value="N-ALPHA-ACETYLTRANSFERASE 50"/>
    <property type="match status" value="1"/>
</dbReference>
<sequence>MVNSEKICQEFREKCNVESTVRCSGRCDIELGEVTKHNLMQLKRLNLSVFPVFYNDKFYKEVVNTGELAKLAYFNDIIVGGVCCRAEVVDGVKKLYIMTLGTLAPYRRYGVGTLLLKHILYLCQKDSQIKCVYLHVQTNNESALSFYRHFGFEVTGRVEKYYRKIEPDDALVLEKPTNHSIESGSSYWFFITISA</sequence>
<keyword evidence="1" id="KW-0808">Transferase</keyword>
<evidence type="ECO:0000313" key="13">
    <source>
        <dbReference type="Proteomes" id="UP000887572"/>
    </source>
</evidence>
<name>A0A914IBS6_GLORO</name>
<evidence type="ECO:0000313" key="14">
    <source>
        <dbReference type="WBParaSite" id="Gr19_v10_g8748.t1"/>
    </source>
</evidence>
<dbReference type="FunFam" id="3.40.630.30:FF:000006">
    <property type="entry name" value="Putative n-alpha-acetyltransferase 50"/>
    <property type="match status" value="1"/>
</dbReference>
<evidence type="ECO:0000256" key="10">
    <source>
        <dbReference type="ARBA" id="ARBA00049103"/>
    </source>
</evidence>
<dbReference type="Proteomes" id="UP000887572">
    <property type="component" value="Unplaced"/>
</dbReference>
<comment type="catalytic activity">
    <reaction evidence="4">
        <text>N-terminal L-methionyl-L-seryl-[protein] + acetyl-CoA = N-terminal N(alpha)-acetyl-L-methionyl-L-seryl-[protein] + CoA + H(+)</text>
        <dbReference type="Rhea" id="RHEA:50568"/>
        <dbReference type="Rhea" id="RHEA-COMP:12728"/>
        <dbReference type="Rhea" id="RHEA-COMP:12729"/>
        <dbReference type="ChEBI" id="CHEBI:15378"/>
        <dbReference type="ChEBI" id="CHEBI:57287"/>
        <dbReference type="ChEBI" id="CHEBI:57288"/>
        <dbReference type="ChEBI" id="CHEBI:133400"/>
        <dbReference type="ChEBI" id="CHEBI:133401"/>
        <dbReference type="EC" id="2.3.1.258"/>
    </reaction>
</comment>
<reference evidence="14" key="1">
    <citation type="submission" date="2022-11" db="UniProtKB">
        <authorList>
            <consortium name="WormBaseParasite"/>
        </authorList>
    </citation>
    <scope>IDENTIFICATION</scope>
</reference>
<dbReference type="Gene3D" id="3.40.630.30">
    <property type="match status" value="1"/>
</dbReference>
<evidence type="ECO:0000256" key="9">
    <source>
        <dbReference type="ARBA" id="ARBA00049002"/>
    </source>
</evidence>
<accession>A0A914IBS6</accession>
<feature type="domain" description="N-acetyltransferase" evidence="12">
    <location>
        <begin position="29"/>
        <end position="178"/>
    </location>
</feature>
<comment type="catalytic activity">
    <reaction evidence="9">
        <text>N-terminal L-methionyl-L-alanyl-[protein] + acetyl-CoA = N-terminal N(alpha)-acetyl-L-methionyl-L-alanyl-[protein] + CoA + H(+)</text>
        <dbReference type="Rhea" id="RHEA:50564"/>
        <dbReference type="Rhea" id="RHEA-COMP:12726"/>
        <dbReference type="Rhea" id="RHEA-COMP:12727"/>
        <dbReference type="ChEBI" id="CHEBI:15378"/>
        <dbReference type="ChEBI" id="CHEBI:57287"/>
        <dbReference type="ChEBI" id="CHEBI:57288"/>
        <dbReference type="ChEBI" id="CHEBI:133398"/>
        <dbReference type="ChEBI" id="CHEBI:133399"/>
        <dbReference type="EC" id="2.3.1.258"/>
    </reaction>
</comment>
<evidence type="ECO:0000256" key="4">
    <source>
        <dbReference type="ARBA" id="ARBA00048251"/>
    </source>
</evidence>
<organism evidence="13 14">
    <name type="scientific">Globodera rostochiensis</name>
    <name type="common">Golden nematode worm</name>
    <name type="synonym">Heterodera rostochiensis</name>
    <dbReference type="NCBI Taxonomy" id="31243"/>
    <lineage>
        <taxon>Eukaryota</taxon>
        <taxon>Metazoa</taxon>
        <taxon>Ecdysozoa</taxon>
        <taxon>Nematoda</taxon>
        <taxon>Chromadorea</taxon>
        <taxon>Rhabditida</taxon>
        <taxon>Tylenchina</taxon>
        <taxon>Tylenchomorpha</taxon>
        <taxon>Tylenchoidea</taxon>
        <taxon>Heteroderidae</taxon>
        <taxon>Heteroderinae</taxon>
        <taxon>Globodera</taxon>
    </lineage>
</organism>
<dbReference type="InterPro" id="IPR051556">
    <property type="entry name" value="N-term/lysine_N-AcTrnsfr"/>
</dbReference>
<dbReference type="PANTHER" id="PTHR42919">
    <property type="entry name" value="N-ALPHA-ACETYLTRANSFERASE"/>
    <property type="match status" value="1"/>
</dbReference>
<dbReference type="Pfam" id="PF00583">
    <property type="entry name" value="Acetyltransf_1"/>
    <property type="match status" value="1"/>
</dbReference>
<evidence type="ECO:0000256" key="3">
    <source>
        <dbReference type="ARBA" id="ARBA00039121"/>
    </source>
</evidence>
<comment type="catalytic activity">
    <reaction evidence="7">
        <text>N-terminal L-methionyl-L-lysyl-[protein] + acetyl-CoA = N-terminal N(alpha)-acetyl-L-methionyl-L-lysyl-[protein] + CoA + H(+)</text>
        <dbReference type="Rhea" id="RHEA:50580"/>
        <dbReference type="Rhea" id="RHEA-COMP:12734"/>
        <dbReference type="Rhea" id="RHEA-COMP:12735"/>
        <dbReference type="ChEBI" id="CHEBI:15378"/>
        <dbReference type="ChEBI" id="CHEBI:57287"/>
        <dbReference type="ChEBI" id="CHEBI:57288"/>
        <dbReference type="ChEBI" id="CHEBI:133406"/>
        <dbReference type="ChEBI" id="CHEBI:133407"/>
        <dbReference type="EC" id="2.3.1.258"/>
    </reaction>
</comment>
<comment type="catalytic activity">
    <reaction evidence="6">
        <text>N-terminal L-methionyl-L-phenylalanyl-[protein] + acetyl-CoA = N-terminal N(alpha)-acetyl-L-methionyl-L-phenylalanyl-[protein] + CoA + H(+)</text>
        <dbReference type="Rhea" id="RHEA:50528"/>
        <dbReference type="Rhea" id="RHEA-COMP:12715"/>
        <dbReference type="Rhea" id="RHEA-COMP:12716"/>
        <dbReference type="ChEBI" id="CHEBI:15378"/>
        <dbReference type="ChEBI" id="CHEBI:57287"/>
        <dbReference type="ChEBI" id="CHEBI:57288"/>
        <dbReference type="ChEBI" id="CHEBI:133382"/>
        <dbReference type="ChEBI" id="CHEBI:133383"/>
        <dbReference type="EC" id="2.3.1.258"/>
    </reaction>
</comment>
<evidence type="ECO:0000256" key="11">
    <source>
        <dbReference type="ARBA" id="ARBA00049454"/>
    </source>
</evidence>
<dbReference type="GO" id="GO:0007064">
    <property type="term" value="P:mitotic sister chromatid cohesion"/>
    <property type="evidence" value="ECO:0007669"/>
    <property type="project" value="TreeGrafter"/>
</dbReference>
<dbReference type="AlphaFoldDB" id="A0A914IBS6"/>
<comment type="catalytic activity">
    <reaction evidence="8">
        <text>N-terminal L-methionyl-L-valyl-[protein] + acetyl-CoA = N-terminal N(alpha)-acetyl-L-methionyl-L-valyl-[protein] + CoA + H(+)</text>
        <dbReference type="Rhea" id="RHEA:50572"/>
        <dbReference type="Rhea" id="RHEA-COMP:12730"/>
        <dbReference type="Rhea" id="RHEA-COMP:12731"/>
        <dbReference type="ChEBI" id="CHEBI:15378"/>
        <dbReference type="ChEBI" id="CHEBI:57287"/>
        <dbReference type="ChEBI" id="CHEBI:57288"/>
        <dbReference type="ChEBI" id="CHEBI:133402"/>
        <dbReference type="ChEBI" id="CHEBI:133403"/>
        <dbReference type="EC" id="2.3.1.258"/>
    </reaction>
</comment>
<comment type="catalytic activity">
    <reaction evidence="11">
        <text>N-terminal L-methionyl-L-threonyl-[protein] + acetyl-CoA = N-terminal N(alpha)-acetyl-L-methionyl-L-threonyl-[protein] + CoA + H(+)</text>
        <dbReference type="Rhea" id="RHEA:50576"/>
        <dbReference type="Rhea" id="RHEA-COMP:12732"/>
        <dbReference type="Rhea" id="RHEA-COMP:12733"/>
        <dbReference type="ChEBI" id="CHEBI:15378"/>
        <dbReference type="ChEBI" id="CHEBI:57287"/>
        <dbReference type="ChEBI" id="CHEBI:57288"/>
        <dbReference type="ChEBI" id="CHEBI:133404"/>
        <dbReference type="ChEBI" id="CHEBI:133405"/>
        <dbReference type="EC" id="2.3.1.258"/>
    </reaction>
</comment>
<dbReference type="CDD" id="cd04301">
    <property type="entry name" value="NAT_SF"/>
    <property type="match status" value="1"/>
</dbReference>
<dbReference type="EC" id="2.3.1.258" evidence="3"/>
<evidence type="ECO:0000256" key="5">
    <source>
        <dbReference type="ARBA" id="ARBA00048335"/>
    </source>
</evidence>
<dbReference type="GO" id="GO:0120518">
    <property type="term" value="F:protein N-terminal-methionine acetyltransferase activity"/>
    <property type="evidence" value="ECO:0007669"/>
    <property type="project" value="UniProtKB-EC"/>
</dbReference>
<evidence type="ECO:0000256" key="8">
    <source>
        <dbReference type="ARBA" id="ARBA00048799"/>
    </source>
</evidence>
<comment type="catalytic activity">
    <reaction evidence="10">
        <text>N-terminal L-methionyl-L-leucyl-[protein] + acetyl-CoA = N-terminal N(alpha)-acetyl-L-methionyl-L-leucyl-[protein] + CoA + H(+)</text>
        <dbReference type="Rhea" id="RHEA:50520"/>
        <dbReference type="Rhea" id="RHEA-COMP:12711"/>
        <dbReference type="Rhea" id="RHEA-COMP:12712"/>
        <dbReference type="ChEBI" id="CHEBI:15378"/>
        <dbReference type="ChEBI" id="CHEBI:57287"/>
        <dbReference type="ChEBI" id="CHEBI:57288"/>
        <dbReference type="ChEBI" id="CHEBI:133377"/>
        <dbReference type="ChEBI" id="CHEBI:133378"/>
        <dbReference type="EC" id="2.3.1.258"/>
    </reaction>
</comment>
<evidence type="ECO:0000256" key="6">
    <source>
        <dbReference type="ARBA" id="ARBA00048490"/>
    </source>
</evidence>
<comment type="catalytic activity">
    <reaction evidence="5">
        <text>N-terminal L-methionyl-L-tyrosyl-[protein] + acetyl-CoA = N-terminal N(alpha)-acetyl-L-methionyl-L-tyrosyl-[protein] + CoA + H(+)</text>
        <dbReference type="Rhea" id="RHEA:50532"/>
        <dbReference type="Rhea" id="RHEA-COMP:12717"/>
        <dbReference type="Rhea" id="RHEA-COMP:12718"/>
        <dbReference type="ChEBI" id="CHEBI:15378"/>
        <dbReference type="ChEBI" id="CHEBI:57287"/>
        <dbReference type="ChEBI" id="CHEBI:57288"/>
        <dbReference type="ChEBI" id="CHEBI:133384"/>
        <dbReference type="ChEBI" id="CHEBI:133385"/>
        <dbReference type="EC" id="2.3.1.258"/>
    </reaction>
</comment>
<evidence type="ECO:0000256" key="7">
    <source>
        <dbReference type="ARBA" id="ARBA00048618"/>
    </source>
</evidence>
<evidence type="ECO:0000256" key="1">
    <source>
        <dbReference type="ARBA" id="ARBA00022679"/>
    </source>
</evidence>
<dbReference type="InterPro" id="IPR000182">
    <property type="entry name" value="GNAT_dom"/>
</dbReference>
<dbReference type="PROSITE" id="PS51186">
    <property type="entry name" value="GNAT"/>
    <property type="match status" value="1"/>
</dbReference>
<keyword evidence="2" id="KW-0012">Acyltransferase</keyword>
<evidence type="ECO:0000256" key="2">
    <source>
        <dbReference type="ARBA" id="ARBA00023315"/>
    </source>
</evidence>
<keyword evidence="13" id="KW-1185">Reference proteome</keyword>
<dbReference type="WBParaSite" id="Gr19_v10_g8748.t1">
    <property type="protein sequence ID" value="Gr19_v10_g8748.t1"/>
    <property type="gene ID" value="Gr19_v10_g8748"/>
</dbReference>